<name>A0A445N424_9BACT</name>
<dbReference type="Gene3D" id="1.10.10.60">
    <property type="entry name" value="Homeodomain-like"/>
    <property type="match status" value="1"/>
</dbReference>
<organism evidence="2">
    <name type="scientific">uncultured Desulfobacterium sp</name>
    <dbReference type="NCBI Taxonomy" id="201089"/>
    <lineage>
        <taxon>Bacteria</taxon>
        <taxon>Pseudomonadati</taxon>
        <taxon>Thermodesulfobacteriota</taxon>
        <taxon>Desulfobacteria</taxon>
        <taxon>Desulfobacterales</taxon>
        <taxon>Desulfobacteriaceae</taxon>
        <taxon>Desulfobacterium</taxon>
        <taxon>environmental samples</taxon>
    </lineage>
</organism>
<accession>A0A445N424</accession>
<evidence type="ECO:0000259" key="1">
    <source>
        <dbReference type="Pfam" id="PF02954"/>
    </source>
</evidence>
<gene>
    <name evidence="2" type="ORF">PITCH_A950009</name>
</gene>
<dbReference type="GO" id="GO:0043565">
    <property type="term" value="F:sequence-specific DNA binding"/>
    <property type="evidence" value="ECO:0007669"/>
    <property type="project" value="InterPro"/>
</dbReference>
<proteinExistence type="predicted"/>
<dbReference type="InterPro" id="IPR009057">
    <property type="entry name" value="Homeodomain-like_sf"/>
</dbReference>
<protein>
    <recommendedName>
        <fullName evidence="1">DNA binding HTH domain-containing protein</fullName>
    </recommendedName>
</protein>
<dbReference type="AlphaFoldDB" id="A0A445N424"/>
<evidence type="ECO:0000313" key="2">
    <source>
        <dbReference type="EMBL" id="SPD76448.1"/>
    </source>
</evidence>
<feature type="domain" description="DNA binding HTH" evidence="1">
    <location>
        <begin position="22"/>
        <end position="56"/>
    </location>
</feature>
<reference evidence="2" key="1">
    <citation type="submission" date="2018-01" db="EMBL/GenBank/DDBJ databases">
        <authorList>
            <person name="Regsiter A."/>
            <person name="William W."/>
        </authorList>
    </citation>
    <scope>NUCLEOTIDE SEQUENCE</scope>
    <source>
        <strain evidence="2">TRIP AH-1</strain>
    </source>
</reference>
<sequence length="63" mass="7630">MFEKRRFWQRGSVLNKVIDEPRKILKALNKADWNKAKVARMLGISRQTIYRKIEEYNIYRSGD</sequence>
<dbReference type="InterPro" id="IPR002197">
    <property type="entry name" value="HTH_Fis"/>
</dbReference>
<dbReference type="SUPFAM" id="SSF46689">
    <property type="entry name" value="Homeodomain-like"/>
    <property type="match status" value="1"/>
</dbReference>
<dbReference type="EMBL" id="OJIN01000242">
    <property type="protein sequence ID" value="SPD76448.1"/>
    <property type="molecule type" value="Genomic_DNA"/>
</dbReference>
<dbReference type="Pfam" id="PF02954">
    <property type="entry name" value="HTH_8"/>
    <property type="match status" value="1"/>
</dbReference>
<dbReference type="PRINTS" id="PR01590">
    <property type="entry name" value="HTHFIS"/>
</dbReference>